<comment type="caution">
    <text evidence="1">The sequence shown here is derived from an EMBL/GenBank/DDBJ whole genome shotgun (WGS) entry which is preliminary data.</text>
</comment>
<dbReference type="EMBL" id="AGCI01000099">
    <property type="protein sequence ID" value="EHM38937.1"/>
    <property type="molecule type" value="Genomic_DNA"/>
</dbReference>
<dbReference type="Proteomes" id="UP000005959">
    <property type="component" value="Unassembled WGS sequence"/>
</dbReference>
<name>G9YBP3_HAFAL</name>
<sequence length="43" mass="5056">MTVLPDCSQQQLDQYSEYFFADGHQAKQLSARYEPLWCISLPF</sequence>
<dbReference type="AlphaFoldDB" id="G9YBP3"/>
<accession>G9YBP3</accession>
<dbReference type="HOGENOM" id="CLU_3234311_0_0_6"/>
<proteinExistence type="predicted"/>
<reference evidence="1 2" key="1">
    <citation type="submission" date="2011-08" db="EMBL/GenBank/DDBJ databases">
        <authorList>
            <person name="Weinstock G."/>
            <person name="Sodergren E."/>
            <person name="Clifton S."/>
            <person name="Fulton L."/>
            <person name="Fulton B."/>
            <person name="Courtney L."/>
            <person name="Fronick C."/>
            <person name="Harrison M."/>
            <person name="Strong C."/>
            <person name="Farmer C."/>
            <person name="Delahaunty K."/>
            <person name="Markovic C."/>
            <person name="Hall O."/>
            <person name="Minx P."/>
            <person name="Tomlinson C."/>
            <person name="Mitreva M."/>
            <person name="Hou S."/>
            <person name="Chen J."/>
            <person name="Wollam A."/>
            <person name="Pepin K.H."/>
            <person name="Johnson M."/>
            <person name="Bhonagiri V."/>
            <person name="Zhang X."/>
            <person name="Suruliraj S."/>
            <person name="Warren W."/>
            <person name="Chinwalla A."/>
            <person name="Mardis E.R."/>
            <person name="Wilson R.K."/>
        </authorList>
    </citation>
    <scope>NUCLEOTIDE SEQUENCE [LARGE SCALE GENOMIC DNA]</scope>
    <source>
        <strain evidence="1 2">ATCC 51873</strain>
    </source>
</reference>
<protein>
    <submittedName>
        <fullName evidence="1">Uncharacterized protein</fullName>
    </submittedName>
</protein>
<gene>
    <name evidence="1" type="ORF">HMPREF0454_04072</name>
</gene>
<evidence type="ECO:0000313" key="1">
    <source>
        <dbReference type="EMBL" id="EHM38937.1"/>
    </source>
</evidence>
<evidence type="ECO:0000313" key="2">
    <source>
        <dbReference type="Proteomes" id="UP000005959"/>
    </source>
</evidence>
<organism evidence="1 2">
    <name type="scientific">Hafnia alvei ATCC 51873</name>
    <dbReference type="NCBI Taxonomy" id="1002364"/>
    <lineage>
        <taxon>Bacteria</taxon>
        <taxon>Pseudomonadati</taxon>
        <taxon>Pseudomonadota</taxon>
        <taxon>Gammaproteobacteria</taxon>
        <taxon>Enterobacterales</taxon>
        <taxon>Hafniaceae</taxon>
        <taxon>Hafnia</taxon>
    </lineage>
</organism>